<dbReference type="Proteomes" id="UP000004459">
    <property type="component" value="Unassembled WGS sequence"/>
</dbReference>
<evidence type="ECO:0000313" key="2">
    <source>
        <dbReference type="Proteomes" id="UP000004459"/>
    </source>
</evidence>
<organism evidence="1 2">
    <name type="scientific">Flavonifractor plautii ATCC 29863</name>
    <dbReference type="NCBI Taxonomy" id="411475"/>
    <lineage>
        <taxon>Bacteria</taxon>
        <taxon>Bacillati</taxon>
        <taxon>Bacillota</taxon>
        <taxon>Clostridia</taxon>
        <taxon>Eubacteriales</taxon>
        <taxon>Oscillospiraceae</taxon>
        <taxon>Flavonifractor</taxon>
    </lineage>
</organism>
<proteinExistence type="predicted"/>
<dbReference type="AlphaFoldDB" id="G9YU53"/>
<gene>
    <name evidence="1" type="ORF">HMPREF0372_03067</name>
</gene>
<reference evidence="1 2" key="1">
    <citation type="submission" date="2011-08" db="EMBL/GenBank/DDBJ databases">
        <authorList>
            <person name="Weinstock G."/>
            <person name="Sodergren E."/>
            <person name="Clifton S."/>
            <person name="Fulton L."/>
            <person name="Fulton B."/>
            <person name="Courtney L."/>
            <person name="Fronick C."/>
            <person name="Harrison M."/>
            <person name="Strong C."/>
            <person name="Farmer C."/>
            <person name="Delahaunty K."/>
            <person name="Markovic C."/>
            <person name="Hall O."/>
            <person name="Minx P."/>
            <person name="Tomlinson C."/>
            <person name="Mitreva M."/>
            <person name="Hou S."/>
            <person name="Chen J."/>
            <person name="Wollam A."/>
            <person name="Pepin K.H."/>
            <person name="Johnson M."/>
            <person name="Bhonagiri V."/>
            <person name="Zhang X."/>
            <person name="Suruliraj S."/>
            <person name="Warren W."/>
            <person name="Chinwalla A."/>
            <person name="Mardis E.R."/>
            <person name="Wilson R.K."/>
        </authorList>
    </citation>
    <scope>NUCLEOTIDE SEQUENCE [LARGE SCALE GENOMIC DNA]</scope>
    <source>
        <strain evidence="1 2">ATCC 29863</strain>
    </source>
</reference>
<name>G9YU53_FLAPL</name>
<protein>
    <submittedName>
        <fullName evidence="1">Uncharacterized protein</fullName>
    </submittedName>
</protein>
<evidence type="ECO:0000313" key="1">
    <source>
        <dbReference type="EMBL" id="EHM42909.1"/>
    </source>
</evidence>
<accession>G9YU53</accession>
<dbReference type="PATRIC" id="fig|411475.3.peg.2647"/>
<sequence>MLIILRDLEWPFPDLCILTTNFDKKITLFSCISLACWRGKQYTY</sequence>
<dbReference type="HOGENOM" id="CLU_3216580_0_0_9"/>
<dbReference type="EMBL" id="AGCK01000246">
    <property type="protein sequence ID" value="EHM42909.1"/>
    <property type="molecule type" value="Genomic_DNA"/>
</dbReference>
<comment type="caution">
    <text evidence="1">The sequence shown here is derived from an EMBL/GenBank/DDBJ whole genome shotgun (WGS) entry which is preliminary data.</text>
</comment>